<feature type="domain" description="SPOR" evidence="2">
    <location>
        <begin position="198"/>
        <end position="280"/>
    </location>
</feature>
<keyword evidence="1" id="KW-0732">Signal</keyword>
<dbReference type="InterPro" id="IPR036680">
    <property type="entry name" value="SPOR-like_sf"/>
</dbReference>
<evidence type="ECO:0000259" key="2">
    <source>
        <dbReference type="PROSITE" id="PS51724"/>
    </source>
</evidence>
<feature type="chain" id="PRO_5037593871" evidence="1">
    <location>
        <begin position="22"/>
        <end position="280"/>
    </location>
</feature>
<protein>
    <submittedName>
        <fullName evidence="3">SPOR domain-containing protein</fullName>
    </submittedName>
</protein>
<sequence length="280" mass="28790">MGLARLIPILAVVAAAPVASAQTATEREAAARRLHDWTGLPARSVLAVSPEMAVALIGRGAPGKAAGRLDGVELQGEVLDEAFAQARGWRSMRLKVDLACRDGGATWARRMTVYPDHGRGGAGREIAVPAGWVRPKAEAYLGQVVSALCGSAVALNEETAEPLPAPAPEPARAAERAPPVLRPAMPLPAAPSAKPPVSAPAGGVSVQIAASPVQAEANAADKGAAQRLLAADPALRFHVEPALSGGRQVYRALVSGFPDRNAAQRWCASLRAAGGACFVR</sequence>
<dbReference type="Proteomes" id="UP000676409">
    <property type="component" value="Chromosome"/>
</dbReference>
<name>A0A975FY21_9CAUL</name>
<reference evidence="3" key="1">
    <citation type="submission" date="2021-04" db="EMBL/GenBank/DDBJ databases">
        <title>The complete genome sequence of Caulobacter sp. S6.</title>
        <authorList>
            <person name="Tang Y."/>
            <person name="Ouyang W."/>
            <person name="Liu Q."/>
            <person name="Huang B."/>
            <person name="Guo Z."/>
            <person name="Lei P."/>
        </authorList>
    </citation>
    <scope>NUCLEOTIDE SEQUENCE</scope>
    <source>
        <strain evidence="3">S6</strain>
    </source>
</reference>
<dbReference type="KEGG" id="caul:KCG34_17995"/>
<feature type="signal peptide" evidence="1">
    <location>
        <begin position="1"/>
        <end position="21"/>
    </location>
</feature>
<organism evidence="3 4">
    <name type="scientific">Phenylobacterium montanum</name>
    <dbReference type="NCBI Taxonomy" id="2823693"/>
    <lineage>
        <taxon>Bacteria</taxon>
        <taxon>Pseudomonadati</taxon>
        <taxon>Pseudomonadota</taxon>
        <taxon>Alphaproteobacteria</taxon>
        <taxon>Caulobacterales</taxon>
        <taxon>Caulobacteraceae</taxon>
        <taxon>Phenylobacterium</taxon>
    </lineage>
</organism>
<dbReference type="Pfam" id="PF05036">
    <property type="entry name" value="SPOR"/>
    <property type="match status" value="1"/>
</dbReference>
<dbReference type="AlphaFoldDB" id="A0A975FY21"/>
<evidence type="ECO:0000313" key="3">
    <source>
        <dbReference type="EMBL" id="QUD86948.1"/>
    </source>
</evidence>
<evidence type="ECO:0000256" key="1">
    <source>
        <dbReference type="SAM" id="SignalP"/>
    </source>
</evidence>
<dbReference type="Gene3D" id="3.30.70.1070">
    <property type="entry name" value="Sporulation related repeat"/>
    <property type="match status" value="1"/>
</dbReference>
<dbReference type="InterPro" id="IPR007730">
    <property type="entry name" value="SPOR-like_dom"/>
</dbReference>
<keyword evidence="4" id="KW-1185">Reference proteome</keyword>
<dbReference type="PROSITE" id="PS51724">
    <property type="entry name" value="SPOR"/>
    <property type="match status" value="1"/>
</dbReference>
<evidence type="ECO:0000313" key="4">
    <source>
        <dbReference type="Proteomes" id="UP000676409"/>
    </source>
</evidence>
<gene>
    <name evidence="3" type="ORF">KCG34_17995</name>
</gene>
<proteinExistence type="predicted"/>
<dbReference type="RefSeq" id="WP_211937000.1">
    <property type="nucleotide sequence ID" value="NZ_CP073078.1"/>
</dbReference>
<accession>A0A975FY21</accession>
<dbReference type="EMBL" id="CP073078">
    <property type="protein sequence ID" value="QUD86948.1"/>
    <property type="molecule type" value="Genomic_DNA"/>
</dbReference>
<dbReference type="GO" id="GO:0042834">
    <property type="term" value="F:peptidoglycan binding"/>
    <property type="evidence" value="ECO:0007669"/>
    <property type="project" value="InterPro"/>
</dbReference>